<reference evidence="2" key="1">
    <citation type="journal article" date="2019" name="bioRxiv">
        <title>The Genome of the Zebra Mussel, Dreissena polymorpha: A Resource for Invasive Species Research.</title>
        <authorList>
            <person name="McCartney M.A."/>
            <person name="Auch B."/>
            <person name="Kono T."/>
            <person name="Mallez S."/>
            <person name="Zhang Y."/>
            <person name="Obille A."/>
            <person name="Becker A."/>
            <person name="Abrahante J.E."/>
            <person name="Garbe J."/>
            <person name="Badalamenti J.P."/>
            <person name="Herman A."/>
            <person name="Mangelson H."/>
            <person name="Liachko I."/>
            <person name="Sullivan S."/>
            <person name="Sone E.D."/>
            <person name="Koren S."/>
            <person name="Silverstein K.A.T."/>
            <person name="Beckman K.B."/>
            <person name="Gohl D.M."/>
        </authorList>
    </citation>
    <scope>NUCLEOTIDE SEQUENCE</scope>
    <source>
        <strain evidence="2">Duluth1</strain>
        <tissue evidence="2">Whole animal</tissue>
    </source>
</reference>
<dbReference type="Proteomes" id="UP000828390">
    <property type="component" value="Unassembled WGS sequence"/>
</dbReference>
<name>A0A9D4BCR4_DREPO</name>
<protein>
    <recommendedName>
        <fullName evidence="1">Telomerase reverse transcriptase C-terminal extension domain-containing protein</fullName>
    </recommendedName>
</protein>
<dbReference type="Pfam" id="PF21399">
    <property type="entry name" value="TERT_C"/>
    <property type="match status" value="1"/>
</dbReference>
<comment type="caution">
    <text evidence="2">The sequence shown here is derived from an EMBL/GenBank/DDBJ whole genome shotgun (WGS) entry which is preliminary data.</text>
</comment>
<dbReference type="InterPro" id="IPR049139">
    <property type="entry name" value="TERT_C"/>
</dbReference>
<reference evidence="2" key="2">
    <citation type="submission" date="2020-11" db="EMBL/GenBank/DDBJ databases">
        <authorList>
            <person name="McCartney M.A."/>
            <person name="Auch B."/>
            <person name="Kono T."/>
            <person name="Mallez S."/>
            <person name="Becker A."/>
            <person name="Gohl D.M."/>
            <person name="Silverstein K.A.T."/>
            <person name="Koren S."/>
            <person name="Bechman K.B."/>
            <person name="Herman A."/>
            <person name="Abrahante J.E."/>
            <person name="Garbe J."/>
        </authorList>
    </citation>
    <scope>NUCLEOTIDE SEQUENCE</scope>
    <source>
        <strain evidence="2">Duluth1</strain>
        <tissue evidence="2">Whole animal</tissue>
    </source>
</reference>
<organism evidence="2 3">
    <name type="scientific">Dreissena polymorpha</name>
    <name type="common">Zebra mussel</name>
    <name type="synonym">Mytilus polymorpha</name>
    <dbReference type="NCBI Taxonomy" id="45954"/>
    <lineage>
        <taxon>Eukaryota</taxon>
        <taxon>Metazoa</taxon>
        <taxon>Spiralia</taxon>
        <taxon>Lophotrochozoa</taxon>
        <taxon>Mollusca</taxon>
        <taxon>Bivalvia</taxon>
        <taxon>Autobranchia</taxon>
        <taxon>Heteroconchia</taxon>
        <taxon>Euheterodonta</taxon>
        <taxon>Imparidentia</taxon>
        <taxon>Neoheterodontei</taxon>
        <taxon>Myida</taxon>
        <taxon>Dreissenoidea</taxon>
        <taxon>Dreissenidae</taxon>
        <taxon>Dreissena</taxon>
    </lineage>
</organism>
<sequence length="120" mass="13765">MLKFHACARSLPVKQRVEDNPGFFYGVLKSVSYSMMRILQKQQKACAENLNQSQLNASITWLCWKAFLVTYRLRLCFPRLTNLVKAGVVVVKKHLRQSDLIFLESIAGDDLPSVFENIMV</sequence>
<dbReference type="Gene3D" id="1.10.357.90">
    <property type="match status" value="1"/>
</dbReference>
<evidence type="ECO:0000259" key="1">
    <source>
        <dbReference type="Pfam" id="PF21399"/>
    </source>
</evidence>
<evidence type="ECO:0000313" key="3">
    <source>
        <dbReference type="Proteomes" id="UP000828390"/>
    </source>
</evidence>
<proteinExistence type="predicted"/>
<feature type="domain" description="Telomerase reverse transcriptase C-terminal extension" evidence="1">
    <location>
        <begin position="2"/>
        <end position="71"/>
    </location>
</feature>
<dbReference type="AlphaFoldDB" id="A0A9D4BCR4"/>
<gene>
    <name evidence="2" type="ORF">DPMN_193538</name>
</gene>
<evidence type="ECO:0000313" key="2">
    <source>
        <dbReference type="EMBL" id="KAH3690341.1"/>
    </source>
</evidence>
<keyword evidence="3" id="KW-1185">Reference proteome</keyword>
<accession>A0A9D4BCR4</accession>
<dbReference type="EMBL" id="JAIWYP010000068">
    <property type="protein sequence ID" value="KAH3690341.1"/>
    <property type="molecule type" value="Genomic_DNA"/>
</dbReference>